<dbReference type="InterPro" id="IPR007692">
    <property type="entry name" value="DNA_helicase_DnaB"/>
</dbReference>
<dbReference type="Pfam" id="PF03796">
    <property type="entry name" value="DnaB_C"/>
    <property type="match status" value="1"/>
</dbReference>
<dbReference type="SUPFAM" id="SSF52540">
    <property type="entry name" value="P-loop containing nucleoside triphosphate hydrolases"/>
    <property type="match status" value="1"/>
</dbReference>
<evidence type="ECO:0000256" key="4">
    <source>
        <dbReference type="ARBA" id="ARBA00022741"/>
    </source>
</evidence>
<comment type="function">
    <text evidence="12">The main replicative DNA helicase, it participates in initiation and elongation during chromosome replication. Travels ahead of the DNA replisome, separating dsDNA into templates for DNA synthesis. A processive ATP-dependent 5'-3' DNA helicase it has DNA-dependent ATPase activity.</text>
</comment>
<dbReference type="Gene3D" id="1.10.860.10">
    <property type="entry name" value="DNAb Helicase, Chain A"/>
    <property type="match status" value="1"/>
</dbReference>
<dbReference type="InterPro" id="IPR007693">
    <property type="entry name" value="DNA_helicase_DnaB-like_N"/>
</dbReference>
<dbReference type="SUPFAM" id="SSF48024">
    <property type="entry name" value="N-terminal domain of DnaB helicase"/>
    <property type="match status" value="1"/>
</dbReference>
<keyword evidence="8 12" id="KW-0238">DNA-binding</keyword>
<dbReference type="CDD" id="cd00984">
    <property type="entry name" value="DnaB_C"/>
    <property type="match status" value="1"/>
</dbReference>
<keyword evidence="9" id="KW-0413">Isomerase</keyword>
<feature type="domain" description="SF4 helicase" evidence="13">
    <location>
        <begin position="185"/>
        <end position="463"/>
    </location>
</feature>
<dbReference type="PANTHER" id="PTHR30153:SF2">
    <property type="entry name" value="REPLICATIVE DNA HELICASE"/>
    <property type="match status" value="1"/>
</dbReference>
<evidence type="ECO:0000256" key="3">
    <source>
        <dbReference type="ARBA" id="ARBA00022705"/>
    </source>
</evidence>
<comment type="caution">
    <text evidence="14">The sequence shown here is derived from an EMBL/GenBank/DDBJ whole genome shotgun (WGS) entry which is preliminary data.</text>
</comment>
<comment type="similarity">
    <text evidence="1 12">Belongs to the helicase family. DnaB subfamily.</text>
</comment>
<evidence type="ECO:0000256" key="12">
    <source>
        <dbReference type="RuleBase" id="RU362085"/>
    </source>
</evidence>
<dbReference type="PROSITE" id="PS51199">
    <property type="entry name" value="SF4_HELICASE"/>
    <property type="match status" value="1"/>
</dbReference>
<evidence type="ECO:0000256" key="1">
    <source>
        <dbReference type="ARBA" id="ARBA00008428"/>
    </source>
</evidence>
<dbReference type="Pfam" id="PF00772">
    <property type="entry name" value="DnaB"/>
    <property type="match status" value="1"/>
</dbReference>
<keyword evidence="7 12" id="KW-0067">ATP-binding</keyword>
<evidence type="ECO:0000313" key="14">
    <source>
        <dbReference type="EMBL" id="MCC9019803.1"/>
    </source>
</evidence>
<evidence type="ECO:0000256" key="10">
    <source>
        <dbReference type="ARBA" id="ARBA00048954"/>
    </source>
</evidence>
<proteinExistence type="inferred from homology"/>
<dbReference type="GO" id="GO:0016787">
    <property type="term" value="F:hydrolase activity"/>
    <property type="evidence" value="ECO:0007669"/>
    <property type="project" value="UniProtKB-KW"/>
</dbReference>
<evidence type="ECO:0000256" key="6">
    <source>
        <dbReference type="ARBA" id="ARBA00022806"/>
    </source>
</evidence>
<name>A0ABS8M4Q2_9FLAO</name>
<evidence type="ECO:0000256" key="2">
    <source>
        <dbReference type="ARBA" id="ARBA00022515"/>
    </source>
</evidence>
<evidence type="ECO:0000256" key="11">
    <source>
        <dbReference type="NCBIfam" id="TIGR00665"/>
    </source>
</evidence>
<gene>
    <name evidence="14" type="primary">dnaB</name>
    <name evidence="14" type="ORF">LNQ34_18695</name>
</gene>
<dbReference type="InterPro" id="IPR027417">
    <property type="entry name" value="P-loop_NTPase"/>
</dbReference>
<dbReference type="Proteomes" id="UP001430700">
    <property type="component" value="Unassembled WGS sequence"/>
</dbReference>
<dbReference type="InterPro" id="IPR016136">
    <property type="entry name" value="DNA_helicase_N/primase_C"/>
</dbReference>
<keyword evidence="4 12" id="KW-0547">Nucleotide-binding</keyword>
<accession>A0ABS8M4Q2</accession>
<evidence type="ECO:0000256" key="8">
    <source>
        <dbReference type="ARBA" id="ARBA00023125"/>
    </source>
</evidence>
<dbReference type="NCBIfam" id="TIGR00665">
    <property type="entry name" value="DnaB"/>
    <property type="match status" value="1"/>
</dbReference>
<keyword evidence="15" id="KW-1185">Reference proteome</keyword>
<keyword evidence="5 12" id="KW-0378">Hydrolase</keyword>
<dbReference type="RefSeq" id="WP_230000835.1">
    <property type="nucleotide sequence ID" value="NZ_JAJJMN010000002.1"/>
</dbReference>
<dbReference type="PANTHER" id="PTHR30153">
    <property type="entry name" value="REPLICATIVE DNA HELICASE DNAB"/>
    <property type="match status" value="1"/>
</dbReference>
<keyword evidence="2 12" id="KW-0639">Primosome</keyword>
<dbReference type="GO" id="GO:0003678">
    <property type="term" value="F:DNA helicase activity"/>
    <property type="evidence" value="ECO:0007669"/>
    <property type="project" value="UniProtKB-EC"/>
</dbReference>
<dbReference type="EC" id="5.6.2.3" evidence="11 12"/>
<evidence type="ECO:0000256" key="7">
    <source>
        <dbReference type="ARBA" id="ARBA00022840"/>
    </source>
</evidence>
<keyword evidence="6 12" id="KW-0347">Helicase</keyword>
<comment type="catalytic activity">
    <reaction evidence="10 12">
        <text>ATP + H2O = ADP + phosphate + H(+)</text>
        <dbReference type="Rhea" id="RHEA:13065"/>
        <dbReference type="ChEBI" id="CHEBI:15377"/>
        <dbReference type="ChEBI" id="CHEBI:15378"/>
        <dbReference type="ChEBI" id="CHEBI:30616"/>
        <dbReference type="ChEBI" id="CHEBI:43474"/>
        <dbReference type="ChEBI" id="CHEBI:456216"/>
        <dbReference type="EC" id="5.6.2.3"/>
    </reaction>
</comment>
<evidence type="ECO:0000256" key="9">
    <source>
        <dbReference type="ARBA" id="ARBA00023235"/>
    </source>
</evidence>
<reference evidence="14" key="1">
    <citation type="submission" date="2021-11" db="EMBL/GenBank/DDBJ databases">
        <title>Description of novel Flavobacterium species.</title>
        <authorList>
            <person name="Saticioglu I.B."/>
            <person name="Ay H."/>
            <person name="Altun S."/>
            <person name="Duman M."/>
        </authorList>
    </citation>
    <scope>NUCLEOTIDE SEQUENCE</scope>
    <source>
        <strain evidence="14">F-126</strain>
    </source>
</reference>
<dbReference type="Gene3D" id="3.40.50.300">
    <property type="entry name" value="P-loop containing nucleotide triphosphate hydrolases"/>
    <property type="match status" value="1"/>
</dbReference>
<sequence>MEKKSLEKEKSLPQSVDIECAVLGALLIDSKGVDEALSIISKPDIFYKDAHKYIFEAILNLYNAGNPIDMLTVAVELRRIGKSELAGGDSYLIELTQKIASSAHIDYHCRLVLQKFMARQTIVFSNHIIALAHNETTDIFELMQRWQSEFDKVQDFISTGRQTITFPIALQNLKKEIELLTSNKEKVKLVGAHTGFRRLNKYTGGYRNQDLVIIAARPGMGKTSYVLKCAIENCKINNPVGMISLEMSIQQLTARAIAIDTNFHLTQLLTKGFECLEYFVSYTHHQERMNNYPFYIDDSGKTDINDIVIQAKMWVRKNDIKLLIIDYLQLMSDRTVKGNREGEISSISRRLKRLAKELNIPIIAISQLSRSVESRPNKRPILSDLRESGAIEQDADIVQFLYRPEYYKIEINEDDYDSSMQSLITQGANSEVIFAKYRGGSTNTTMLKWVACKTKFIDVECSEDMQNA</sequence>
<protein>
    <recommendedName>
        <fullName evidence="11 12">Replicative DNA helicase</fullName>
        <ecNumber evidence="11 12">5.6.2.3</ecNumber>
    </recommendedName>
</protein>
<dbReference type="InterPro" id="IPR007694">
    <property type="entry name" value="DNA_helicase_DnaB-like_C"/>
</dbReference>
<dbReference type="InterPro" id="IPR036185">
    <property type="entry name" value="DNA_heli_DnaB-like_N_sf"/>
</dbReference>
<organism evidence="14 15">
    <name type="scientific">Flavobacterium lipolyticum</name>
    <dbReference type="NCBI Taxonomy" id="2893754"/>
    <lineage>
        <taxon>Bacteria</taxon>
        <taxon>Pseudomonadati</taxon>
        <taxon>Bacteroidota</taxon>
        <taxon>Flavobacteriia</taxon>
        <taxon>Flavobacteriales</taxon>
        <taxon>Flavobacteriaceae</taxon>
        <taxon>Flavobacterium</taxon>
    </lineage>
</organism>
<evidence type="ECO:0000259" key="13">
    <source>
        <dbReference type="PROSITE" id="PS51199"/>
    </source>
</evidence>
<evidence type="ECO:0000256" key="5">
    <source>
        <dbReference type="ARBA" id="ARBA00022801"/>
    </source>
</evidence>
<evidence type="ECO:0000313" key="15">
    <source>
        <dbReference type="Proteomes" id="UP001430700"/>
    </source>
</evidence>
<keyword evidence="3 12" id="KW-0235">DNA replication</keyword>
<dbReference type="EMBL" id="JAJJMN010000002">
    <property type="protein sequence ID" value="MCC9019803.1"/>
    <property type="molecule type" value="Genomic_DNA"/>
</dbReference>